<dbReference type="Proteomes" id="UP000314294">
    <property type="component" value="Unassembled WGS sequence"/>
</dbReference>
<evidence type="ECO:0000313" key="2">
    <source>
        <dbReference type="EMBL" id="TNN67541.1"/>
    </source>
</evidence>
<dbReference type="EMBL" id="SRLO01000202">
    <property type="protein sequence ID" value="TNN67541.1"/>
    <property type="molecule type" value="Genomic_DNA"/>
</dbReference>
<keyword evidence="3" id="KW-1185">Reference proteome</keyword>
<evidence type="ECO:0000313" key="3">
    <source>
        <dbReference type="Proteomes" id="UP000314294"/>
    </source>
</evidence>
<sequence>MDLPSPPPTADFGKPAFERRHKCRSSPLDAWWPTRLPVGSCCPQGREPDRGRIKSKEKSFLKSNGSCSPDSQCEPLEPSGCFR</sequence>
<name>A0A4Z2HPP1_9TELE</name>
<protein>
    <submittedName>
        <fullName evidence="2">Uncharacterized protein</fullName>
    </submittedName>
</protein>
<evidence type="ECO:0000256" key="1">
    <source>
        <dbReference type="SAM" id="MobiDB-lite"/>
    </source>
</evidence>
<dbReference type="AlphaFoldDB" id="A0A4Z2HPP1"/>
<feature type="compositionally biased region" description="Basic and acidic residues" evidence="1">
    <location>
        <begin position="46"/>
        <end position="60"/>
    </location>
</feature>
<reference evidence="2 3" key="1">
    <citation type="submission" date="2019-03" db="EMBL/GenBank/DDBJ databases">
        <title>First draft genome of Liparis tanakae, snailfish: a comprehensive survey of snailfish specific genes.</title>
        <authorList>
            <person name="Kim W."/>
            <person name="Song I."/>
            <person name="Jeong J.-H."/>
            <person name="Kim D."/>
            <person name="Kim S."/>
            <person name="Ryu S."/>
            <person name="Song J.Y."/>
            <person name="Lee S.K."/>
        </authorList>
    </citation>
    <scope>NUCLEOTIDE SEQUENCE [LARGE SCALE GENOMIC DNA]</scope>
    <source>
        <tissue evidence="2">Muscle</tissue>
    </source>
</reference>
<proteinExistence type="predicted"/>
<feature type="region of interest" description="Disordered" evidence="1">
    <location>
        <begin position="43"/>
        <end position="83"/>
    </location>
</feature>
<accession>A0A4Z2HPP1</accession>
<comment type="caution">
    <text evidence="2">The sequence shown here is derived from an EMBL/GenBank/DDBJ whole genome shotgun (WGS) entry which is preliminary data.</text>
</comment>
<organism evidence="2 3">
    <name type="scientific">Liparis tanakae</name>
    <name type="common">Tanaka's snailfish</name>
    <dbReference type="NCBI Taxonomy" id="230148"/>
    <lineage>
        <taxon>Eukaryota</taxon>
        <taxon>Metazoa</taxon>
        <taxon>Chordata</taxon>
        <taxon>Craniata</taxon>
        <taxon>Vertebrata</taxon>
        <taxon>Euteleostomi</taxon>
        <taxon>Actinopterygii</taxon>
        <taxon>Neopterygii</taxon>
        <taxon>Teleostei</taxon>
        <taxon>Neoteleostei</taxon>
        <taxon>Acanthomorphata</taxon>
        <taxon>Eupercaria</taxon>
        <taxon>Perciformes</taxon>
        <taxon>Cottioidei</taxon>
        <taxon>Cottales</taxon>
        <taxon>Liparidae</taxon>
        <taxon>Liparis</taxon>
    </lineage>
</organism>
<gene>
    <name evidence="2" type="ORF">EYF80_022214</name>
</gene>
<feature type="compositionally biased region" description="Polar residues" evidence="1">
    <location>
        <begin position="61"/>
        <end position="71"/>
    </location>
</feature>